<dbReference type="Pfam" id="PF16790">
    <property type="entry name" value="Phage_clamp_A"/>
    <property type="match status" value="1"/>
</dbReference>
<keyword evidence="1" id="KW-0238">DNA-binding</keyword>
<dbReference type="InterPro" id="IPR031868">
    <property type="entry name" value="Phage_clamp_gp62"/>
</dbReference>
<dbReference type="EMBL" id="JN377894">
    <property type="protein sequence ID" value="AFQ97122.1"/>
    <property type="molecule type" value="Genomic_DNA"/>
</dbReference>
<comment type="function">
    <text evidence="1">Forms the sliding-clamp-loader together with the small subunit. The clamp loader holds the clamp in an open conformation and places it onto the DNA.</text>
</comment>
<comment type="similarity">
    <text evidence="1">Belongs to the Tevenvirinae sliding-clamp-loader small subunit family.</text>
</comment>
<dbReference type="HAMAP" id="MF_04163">
    <property type="entry name" value="T4_Clamp_Loader_S"/>
    <property type="match status" value="1"/>
</dbReference>
<dbReference type="KEGG" id="vg:14016907"/>
<accession>J7KI68</accession>
<dbReference type="GO" id="GO:0003689">
    <property type="term" value="F:DNA clamp loader activity"/>
    <property type="evidence" value="ECO:0007669"/>
    <property type="project" value="UniProtKB-UniRule"/>
</dbReference>
<comment type="subunit">
    <text evidence="1">The sliding-clamp-loader consists of 4 large subunits and 1 small subunit. Interacts with the sliding clamp; this interaction allows the sliding-clamp-loader to open the sliding clamp. Part of the replicase complex that includes the DNA polymerase, the polymerase clamp, the clamp loader complex, the single-stranded DNA binding protein, the primase, the helicase and the helicase assembly factor.</text>
</comment>
<name>J7KI68_9CAUD</name>
<dbReference type="Gene3D" id="1.10.8.700">
    <property type="entry name" value="Bacteriophage clamp loader A subunit, A domain"/>
    <property type="match status" value="1"/>
</dbReference>
<protein>
    <recommendedName>
        <fullName evidence="1">Sliding-clamp-loader small subunit</fullName>
    </recommendedName>
    <alternativeName>
        <fullName evidence="1">Clamp loader gp62 subunit</fullName>
    </alternativeName>
</protein>
<proteinExistence type="inferred from homology"/>
<dbReference type="GO" id="GO:0039693">
    <property type="term" value="P:viral DNA genome replication"/>
    <property type="evidence" value="ECO:0007669"/>
    <property type="project" value="UniProtKB-UniRule"/>
</dbReference>
<dbReference type="Proteomes" id="UP000003289">
    <property type="component" value="Segment"/>
</dbReference>
<evidence type="ECO:0000256" key="1">
    <source>
        <dbReference type="HAMAP-Rule" id="MF_04163"/>
    </source>
</evidence>
<evidence type="ECO:0000313" key="3">
    <source>
        <dbReference type="Proteomes" id="UP000003289"/>
    </source>
</evidence>
<sequence>MVTGCKEFDMNLNFLMGDDEQLNEHEIAWKSKDWDAVSALADSFKEPAENSAFALLDDITYTKTERCVSNNDYPAWFINNALSMHAETLYSAYVMNLLSALPAQAQYNYLVSSVRKGKIYGKWPKLDESINEKLYIAVIQAANNVDLHTAKMYMQIMQRRNTLNDFLKNHKFIVTPAFVKTVAKTAKDQTQMLKLAKKF</sequence>
<dbReference type="GeneID" id="14016907"/>
<keyword evidence="1" id="KW-1194">Viral DNA replication</keyword>
<gene>
    <name evidence="2" type="ORF">Aes508_040</name>
</gene>
<dbReference type="GO" id="GO:0006260">
    <property type="term" value="P:DNA replication"/>
    <property type="evidence" value="ECO:0007669"/>
    <property type="project" value="InterPro"/>
</dbReference>
<dbReference type="Gene3D" id="6.10.250.1260">
    <property type="match status" value="1"/>
</dbReference>
<dbReference type="GO" id="GO:0003677">
    <property type="term" value="F:DNA binding"/>
    <property type="evidence" value="ECO:0007669"/>
    <property type="project" value="UniProtKB-UniRule"/>
</dbReference>
<organism evidence="2 3">
    <name type="scientific">Aeromonas phage Aes508</name>
    <dbReference type="NCBI Taxonomy" id="1198013"/>
    <lineage>
        <taxon>Viruses</taxon>
        <taxon>Duplodnaviria</taxon>
        <taxon>Heunggongvirae</taxon>
        <taxon>Uroviricota</taxon>
        <taxon>Caudoviricetes</taxon>
        <taxon>Pantevenvirales</taxon>
        <taxon>Straboviridae</taxon>
        <taxon>Tulanevirus</taxon>
        <taxon>Tulanevirus aes508</taxon>
    </lineage>
</organism>
<evidence type="ECO:0000313" key="2">
    <source>
        <dbReference type="EMBL" id="AFQ97122.1"/>
    </source>
</evidence>
<dbReference type="Gene3D" id="1.20.272.50">
    <property type="entry name" value="Bacteriophage clamp loader A subunit, A' domain"/>
    <property type="match status" value="1"/>
</dbReference>
<reference evidence="2 3" key="1">
    <citation type="submission" date="2011-07" db="EMBL/GenBank/DDBJ databases">
        <title>Aeromonas salmonicida phage Aes508 complete genome.</title>
        <authorList>
            <person name="Petrov V.M."/>
            <person name="Ratnayaka S."/>
            <person name="Karam J.D."/>
        </authorList>
    </citation>
    <scope>NUCLEOTIDE SEQUENCE [LARGE SCALE GENOMIC DNA]</scope>
</reference>
<keyword evidence="1" id="KW-0235">DNA replication</keyword>
<dbReference type="RefSeq" id="YP_007010729.1">
    <property type="nucleotide sequence ID" value="NC_019543.1"/>
</dbReference>
<keyword evidence="3" id="KW-1185">Reference proteome</keyword>